<organism evidence="3 4">
    <name type="scientific">Novipirellula caenicola</name>
    <dbReference type="NCBI Taxonomy" id="1536901"/>
    <lineage>
        <taxon>Bacteria</taxon>
        <taxon>Pseudomonadati</taxon>
        <taxon>Planctomycetota</taxon>
        <taxon>Planctomycetia</taxon>
        <taxon>Pirellulales</taxon>
        <taxon>Pirellulaceae</taxon>
        <taxon>Novipirellula</taxon>
    </lineage>
</organism>
<feature type="compositionally biased region" description="Basic residues" evidence="1">
    <location>
        <begin position="53"/>
        <end position="63"/>
    </location>
</feature>
<sequence length="164" mass="19203">MQTEETNMATTLDRPSQKEIKRPSRVQRAHSPGRPTSKVHGRKAPNVDDRSRPSQRRHQRRGRSASSSKTDPRFQRSSHHAGRYQPNRRSKTRLGRFFHGFSLEKFFTFVSFLVAAAILVLCTLDLAIAWPWKHARPFFDWTYLGVSVTMIWLCYDVFKDQSRR</sequence>
<feature type="compositionally biased region" description="Polar residues" evidence="1">
    <location>
        <begin position="1"/>
        <end position="14"/>
    </location>
</feature>
<dbReference type="Proteomes" id="UP001416858">
    <property type="component" value="Unassembled WGS sequence"/>
</dbReference>
<evidence type="ECO:0000256" key="2">
    <source>
        <dbReference type="SAM" id="Phobius"/>
    </source>
</evidence>
<comment type="caution">
    <text evidence="3">The sequence shown here is derived from an EMBL/GenBank/DDBJ whole genome shotgun (WGS) entry which is preliminary data.</text>
</comment>
<feature type="region of interest" description="Disordered" evidence="1">
    <location>
        <begin position="1"/>
        <end position="88"/>
    </location>
</feature>
<feature type="transmembrane region" description="Helical" evidence="2">
    <location>
        <begin position="138"/>
        <end position="158"/>
    </location>
</feature>
<accession>A0ABP9VV20</accession>
<feature type="compositionally biased region" description="Basic residues" evidence="1">
    <location>
        <begin position="76"/>
        <end position="88"/>
    </location>
</feature>
<keyword evidence="4" id="KW-1185">Reference proteome</keyword>
<keyword evidence="2" id="KW-0472">Membrane</keyword>
<evidence type="ECO:0000313" key="3">
    <source>
        <dbReference type="EMBL" id="GAA5508661.1"/>
    </source>
</evidence>
<feature type="transmembrane region" description="Helical" evidence="2">
    <location>
        <begin position="106"/>
        <end position="132"/>
    </location>
</feature>
<protein>
    <submittedName>
        <fullName evidence="3">Uncharacterized protein</fullName>
    </submittedName>
</protein>
<keyword evidence="2" id="KW-1133">Transmembrane helix</keyword>
<evidence type="ECO:0000313" key="4">
    <source>
        <dbReference type="Proteomes" id="UP001416858"/>
    </source>
</evidence>
<proteinExistence type="predicted"/>
<name>A0ABP9VV20_9BACT</name>
<dbReference type="EMBL" id="BAABRO010000010">
    <property type="protein sequence ID" value="GAA5508661.1"/>
    <property type="molecule type" value="Genomic_DNA"/>
</dbReference>
<gene>
    <name evidence="3" type="ORF">Rcae01_04128</name>
</gene>
<evidence type="ECO:0000256" key="1">
    <source>
        <dbReference type="SAM" id="MobiDB-lite"/>
    </source>
</evidence>
<reference evidence="3 4" key="1">
    <citation type="submission" date="2024-02" db="EMBL/GenBank/DDBJ databases">
        <title>Rhodopirellula caenicola NBRC 110016.</title>
        <authorList>
            <person name="Ichikawa N."/>
            <person name="Katano-Makiyama Y."/>
            <person name="Hidaka K."/>
        </authorList>
    </citation>
    <scope>NUCLEOTIDE SEQUENCE [LARGE SCALE GENOMIC DNA]</scope>
    <source>
        <strain evidence="3 4">NBRC 110016</strain>
    </source>
</reference>
<keyword evidence="2" id="KW-0812">Transmembrane</keyword>